<evidence type="ECO:0000313" key="2">
    <source>
        <dbReference type="EMBL" id="MBD9362326.1"/>
    </source>
</evidence>
<keyword evidence="2" id="KW-0378">Hydrolase</keyword>
<dbReference type="InterPro" id="IPR003615">
    <property type="entry name" value="HNH_nuc"/>
</dbReference>
<comment type="caution">
    <text evidence="2">The sequence shown here is derived from an EMBL/GenBank/DDBJ whole genome shotgun (WGS) entry which is preliminary data.</text>
</comment>
<evidence type="ECO:0000256" key="1">
    <source>
        <dbReference type="SAM" id="SignalP"/>
    </source>
</evidence>
<feature type="signal peptide" evidence="1">
    <location>
        <begin position="1"/>
        <end position="21"/>
    </location>
</feature>
<reference evidence="2 3" key="1">
    <citation type="submission" date="2020-09" db="EMBL/GenBank/DDBJ databases">
        <title>Methylomonas albis sp. nov. and Methylomonas fluvii sp. nov.: Two cold-adapted methanotrophs from the River Elbe and an amended description of Methylovulum psychrotolerans strain Eb1.</title>
        <authorList>
            <person name="Bussmann I.K."/>
            <person name="Klings K.-W."/>
            <person name="Warnstedt J."/>
            <person name="Hoppert M."/>
            <person name="Saborowski A."/>
            <person name="Horn F."/>
            <person name="Liebner S."/>
        </authorList>
    </citation>
    <scope>NUCLEOTIDE SEQUENCE [LARGE SCALE GENOMIC DNA]</scope>
    <source>
        <strain evidence="2 3">EbB</strain>
    </source>
</reference>
<dbReference type="CDD" id="cd00085">
    <property type="entry name" value="HNHc"/>
    <property type="match status" value="1"/>
</dbReference>
<accession>A0ABR9DGV3</accession>
<gene>
    <name evidence="2" type="ORF">EBB_17770</name>
</gene>
<sequence>MLRLSRLLSLVFLVYSVTTIADDIPDLAKTPGVTRLGLTKTKVCSIKWGADERHVTPNMKKQVFAAYGYSGYDDPRCTADAHGKTCEIDHLISRELGGADDVNNLWPQAYGGTPWNAHLKDKLENRLNKEVCAGRLSLKTARQMLVNDWRNAYVQYYGKVAG</sequence>
<protein>
    <submittedName>
        <fullName evidence="2">HNH endonuclease</fullName>
    </submittedName>
</protein>
<evidence type="ECO:0000313" key="3">
    <source>
        <dbReference type="Proteomes" id="UP000641152"/>
    </source>
</evidence>
<keyword evidence="3" id="KW-1185">Reference proteome</keyword>
<organism evidence="2 3">
    <name type="scientific">Methylomonas fluvii</name>
    <dbReference type="NCBI Taxonomy" id="1854564"/>
    <lineage>
        <taxon>Bacteria</taxon>
        <taxon>Pseudomonadati</taxon>
        <taxon>Pseudomonadota</taxon>
        <taxon>Gammaproteobacteria</taxon>
        <taxon>Methylococcales</taxon>
        <taxon>Methylococcaceae</taxon>
        <taxon>Methylomonas</taxon>
    </lineage>
</organism>
<keyword evidence="2" id="KW-0255">Endonuclease</keyword>
<keyword evidence="1" id="KW-0732">Signal</keyword>
<dbReference type="RefSeq" id="WP_192395110.1">
    <property type="nucleotide sequence ID" value="NZ_JACXST010000003.1"/>
</dbReference>
<proteinExistence type="predicted"/>
<dbReference type="GO" id="GO:0004519">
    <property type="term" value="F:endonuclease activity"/>
    <property type="evidence" value="ECO:0007669"/>
    <property type="project" value="UniProtKB-KW"/>
</dbReference>
<dbReference type="EMBL" id="JACXST010000003">
    <property type="protein sequence ID" value="MBD9362326.1"/>
    <property type="molecule type" value="Genomic_DNA"/>
</dbReference>
<keyword evidence="2" id="KW-0540">Nuclease</keyword>
<dbReference type="Proteomes" id="UP000641152">
    <property type="component" value="Unassembled WGS sequence"/>
</dbReference>
<name>A0ABR9DGV3_9GAMM</name>
<feature type="chain" id="PRO_5047445923" evidence="1">
    <location>
        <begin position="22"/>
        <end position="162"/>
    </location>
</feature>